<dbReference type="AlphaFoldDB" id="A0A061SGQ8"/>
<proteinExistence type="predicted"/>
<name>A0A061SGQ8_9CHLO</name>
<reference evidence="2" key="1">
    <citation type="submission" date="2014-05" db="EMBL/GenBank/DDBJ databases">
        <title>The transcriptome of the halophilic microalga Tetraselmis sp. GSL018 isolated from the Great Salt Lake, Utah.</title>
        <authorList>
            <person name="Jinkerson R.E."/>
            <person name="D'Adamo S."/>
            <person name="Posewitz M.C."/>
        </authorList>
    </citation>
    <scope>NUCLEOTIDE SEQUENCE</scope>
    <source>
        <strain evidence="2">GSL018</strain>
    </source>
</reference>
<organism evidence="2">
    <name type="scientific">Tetraselmis sp. GSL018</name>
    <dbReference type="NCBI Taxonomy" id="582737"/>
    <lineage>
        <taxon>Eukaryota</taxon>
        <taxon>Viridiplantae</taxon>
        <taxon>Chlorophyta</taxon>
        <taxon>core chlorophytes</taxon>
        <taxon>Chlorodendrophyceae</taxon>
        <taxon>Chlorodendrales</taxon>
        <taxon>Chlorodendraceae</taxon>
        <taxon>Tetraselmis</taxon>
    </lineage>
</organism>
<feature type="non-terminal residue" evidence="2">
    <location>
        <position position="1"/>
    </location>
</feature>
<sequence length="103" mass="10375">AALHAGVAVYLRGCPGSAPPGQGQIGRGSRSKQRGSGLSRRAEAPPTPNPQATSYGEGAIGGAGGSLWLIEAVHHRAPRGLCVGCSDRALPKPMPRLSAAEAL</sequence>
<evidence type="ECO:0000256" key="1">
    <source>
        <dbReference type="SAM" id="MobiDB-lite"/>
    </source>
</evidence>
<dbReference type="EMBL" id="GBEZ01003045">
    <property type="protein sequence ID" value="JAC82065.1"/>
    <property type="molecule type" value="Transcribed_RNA"/>
</dbReference>
<accession>A0A061SGQ8</accession>
<gene>
    <name evidence="2" type="ORF">TSPGSL018_6540</name>
</gene>
<evidence type="ECO:0000313" key="2">
    <source>
        <dbReference type="EMBL" id="JAC82065.1"/>
    </source>
</evidence>
<feature type="non-terminal residue" evidence="2">
    <location>
        <position position="103"/>
    </location>
</feature>
<protein>
    <submittedName>
        <fullName evidence="2">Uncharacterized protein</fullName>
    </submittedName>
</protein>
<feature type="region of interest" description="Disordered" evidence="1">
    <location>
        <begin position="14"/>
        <end position="58"/>
    </location>
</feature>